<dbReference type="SMART" id="SM01057">
    <property type="entry name" value="Carb_anhydrase"/>
    <property type="match status" value="1"/>
</dbReference>
<dbReference type="Gene3D" id="3.10.200.10">
    <property type="entry name" value="Alpha carbonic anhydrase"/>
    <property type="match status" value="1"/>
</dbReference>
<organism evidence="12 13">
    <name type="scientific">Amphibalanus amphitrite</name>
    <name type="common">Striped barnacle</name>
    <name type="synonym">Balanus amphitrite</name>
    <dbReference type="NCBI Taxonomy" id="1232801"/>
    <lineage>
        <taxon>Eukaryota</taxon>
        <taxon>Metazoa</taxon>
        <taxon>Ecdysozoa</taxon>
        <taxon>Arthropoda</taxon>
        <taxon>Crustacea</taxon>
        <taxon>Multicrustacea</taxon>
        <taxon>Cirripedia</taxon>
        <taxon>Thoracica</taxon>
        <taxon>Thoracicalcarea</taxon>
        <taxon>Balanomorpha</taxon>
        <taxon>Balanoidea</taxon>
        <taxon>Balanidae</taxon>
        <taxon>Amphibalaninae</taxon>
        <taxon>Amphibalanus</taxon>
    </lineage>
</organism>
<evidence type="ECO:0000256" key="5">
    <source>
        <dbReference type="ARBA" id="ARBA00022833"/>
    </source>
</evidence>
<dbReference type="PROSITE" id="PS00162">
    <property type="entry name" value="ALPHA_CA_1"/>
    <property type="match status" value="1"/>
</dbReference>
<dbReference type="EMBL" id="VIIS01000775">
    <property type="protein sequence ID" value="KAF0305145.1"/>
    <property type="molecule type" value="Genomic_DNA"/>
</dbReference>
<dbReference type="SUPFAM" id="SSF51069">
    <property type="entry name" value="Carbonic anhydrase"/>
    <property type="match status" value="1"/>
</dbReference>
<dbReference type="AlphaFoldDB" id="A0A6A4WEM5"/>
<dbReference type="Pfam" id="PF00194">
    <property type="entry name" value="Carb_anhydrase"/>
    <property type="match status" value="1"/>
</dbReference>
<dbReference type="Proteomes" id="UP000440578">
    <property type="component" value="Unassembled WGS sequence"/>
</dbReference>
<dbReference type="InterPro" id="IPR023561">
    <property type="entry name" value="Carbonic_anhydrase_a-class"/>
</dbReference>
<evidence type="ECO:0000256" key="9">
    <source>
        <dbReference type="RuleBase" id="RU367011"/>
    </source>
</evidence>
<feature type="compositionally biased region" description="Acidic residues" evidence="10">
    <location>
        <begin position="59"/>
        <end position="70"/>
    </location>
</feature>
<comment type="function">
    <text evidence="1 9">Reversible hydration of carbon dioxide.</text>
</comment>
<keyword evidence="9" id="KW-0732">Signal</keyword>
<dbReference type="PROSITE" id="PS51144">
    <property type="entry name" value="ALPHA_CA_2"/>
    <property type="match status" value="1"/>
</dbReference>
<keyword evidence="6" id="KW-0325">Glycoprotein</keyword>
<feature type="signal peptide" evidence="9">
    <location>
        <begin position="1"/>
        <end position="25"/>
    </location>
</feature>
<dbReference type="FunFam" id="3.10.200.10:FF:000003">
    <property type="entry name" value="Carbonic anhydrase 12"/>
    <property type="match status" value="1"/>
</dbReference>
<keyword evidence="5 9" id="KW-0862">Zinc</keyword>
<reference evidence="12 13" key="1">
    <citation type="submission" date="2019-07" db="EMBL/GenBank/DDBJ databases">
        <title>Draft genome assembly of a fouling barnacle, Amphibalanus amphitrite (Darwin, 1854): The first reference genome for Thecostraca.</title>
        <authorList>
            <person name="Kim W."/>
        </authorList>
    </citation>
    <scope>NUCLEOTIDE SEQUENCE [LARGE SCALE GENOMIC DNA]</scope>
    <source>
        <strain evidence="12">SNU_AA5</strain>
        <tissue evidence="12">Soma without cirri and trophi</tissue>
    </source>
</reference>
<sequence length="372" mass="41549">MMASPLKLLLLAAVLLAACASSAHAGEEEVHEVKTAGVEAPEAEPPAPEEHDTAGHESDSDEDSHEDDHDDDHSWSYDGEAGPEKWSHLGYSQCSGQRQSPINVVTNRVIRRHFKPIVFENFNQIPEEMNMTNNFHSAKATLDWERTPKISSGGLPGEYRVINFHFHWGRMDYRGSEHTIDGESYPLEMHIVSQNTKYDELSEALQHPDGLAVMGIMFEVSRANNRAMKRLEPALRRIVKGGASVSVDEPPRLQDLMPWNTNDFYRYDGSLTTPNCNEVVTWTIFLETVKITQKQLELFRALKKNPAPIGRNYRPPQARYGRSVYLSQPEEEEVETIGFAGKTAAVRSGAPALTAGPLAALLTSPLAMRLLF</sequence>
<dbReference type="GO" id="GO:0004089">
    <property type="term" value="F:carbonate dehydratase activity"/>
    <property type="evidence" value="ECO:0007669"/>
    <property type="project" value="UniProtKB-UniRule"/>
</dbReference>
<dbReference type="PANTHER" id="PTHR18952">
    <property type="entry name" value="CARBONIC ANHYDRASE"/>
    <property type="match status" value="1"/>
</dbReference>
<keyword evidence="4 9" id="KW-0479">Metal-binding</keyword>
<evidence type="ECO:0000256" key="10">
    <source>
        <dbReference type="SAM" id="MobiDB-lite"/>
    </source>
</evidence>
<proteinExistence type="inferred from homology"/>
<feature type="compositionally biased region" description="Basic and acidic residues" evidence="10">
    <location>
        <begin position="48"/>
        <end position="58"/>
    </location>
</feature>
<feature type="chain" id="PRO_5025708057" description="Carbonic anhydrase" evidence="9">
    <location>
        <begin position="26"/>
        <end position="372"/>
    </location>
</feature>
<evidence type="ECO:0000313" key="12">
    <source>
        <dbReference type="EMBL" id="KAF0305145.1"/>
    </source>
</evidence>
<accession>A0A6A4WEM5</accession>
<gene>
    <name evidence="12" type="primary">cah-3_2</name>
    <name evidence="12" type="ORF">FJT64_023179</name>
</gene>
<evidence type="ECO:0000256" key="4">
    <source>
        <dbReference type="ARBA" id="ARBA00022723"/>
    </source>
</evidence>
<dbReference type="EC" id="4.2.1.1" evidence="3 9"/>
<dbReference type="GO" id="GO:0005886">
    <property type="term" value="C:plasma membrane"/>
    <property type="evidence" value="ECO:0007669"/>
    <property type="project" value="TreeGrafter"/>
</dbReference>
<comment type="caution">
    <text evidence="12">The sequence shown here is derived from an EMBL/GenBank/DDBJ whole genome shotgun (WGS) entry which is preliminary data.</text>
</comment>
<dbReference type="OrthoDB" id="429145at2759"/>
<feature type="domain" description="Alpha-carbonic anhydrase" evidence="11">
    <location>
        <begin position="73"/>
        <end position="328"/>
    </location>
</feature>
<dbReference type="GO" id="GO:0008270">
    <property type="term" value="F:zinc ion binding"/>
    <property type="evidence" value="ECO:0007669"/>
    <property type="project" value="UniProtKB-UniRule"/>
</dbReference>
<evidence type="ECO:0000259" key="11">
    <source>
        <dbReference type="PROSITE" id="PS51144"/>
    </source>
</evidence>
<evidence type="ECO:0000256" key="8">
    <source>
        <dbReference type="ARBA" id="ARBA00048348"/>
    </source>
</evidence>
<name>A0A6A4WEM5_AMPAM</name>
<evidence type="ECO:0000256" key="3">
    <source>
        <dbReference type="ARBA" id="ARBA00012925"/>
    </source>
</evidence>
<evidence type="ECO:0000313" key="13">
    <source>
        <dbReference type="Proteomes" id="UP000440578"/>
    </source>
</evidence>
<feature type="region of interest" description="Disordered" evidence="10">
    <location>
        <begin position="30"/>
        <end position="79"/>
    </location>
</feature>
<dbReference type="InterPro" id="IPR018338">
    <property type="entry name" value="Carbonic_anhydrase_a-class_CS"/>
</dbReference>
<evidence type="ECO:0000256" key="2">
    <source>
        <dbReference type="ARBA" id="ARBA00010718"/>
    </source>
</evidence>
<comment type="cofactor">
    <cofactor evidence="9">
        <name>Zn(2+)</name>
        <dbReference type="ChEBI" id="CHEBI:29105"/>
    </cofactor>
</comment>
<comment type="similarity">
    <text evidence="2 9">Belongs to the alpha-carbonic anhydrase family.</text>
</comment>
<dbReference type="PROSITE" id="PS51257">
    <property type="entry name" value="PROKAR_LIPOPROTEIN"/>
    <property type="match status" value="1"/>
</dbReference>
<protein>
    <recommendedName>
        <fullName evidence="3 9">Carbonic anhydrase</fullName>
        <ecNumber evidence="3 9">4.2.1.1</ecNumber>
    </recommendedName>
</protein>
<dbReference type="InterPro" id="IPR036398">
    <property type="entry name" value="CA_dom_sf"/>
</dbReference>
<keyword evidence="7 9" id="KW-0456">Lyase</keyword>
<comment type="catalytic activity">
    <reaction evidence="8 9">
        <text>hydrogencarbonate + H(+) = CO2 + H2O</text>
        <dbReference type="Rhea" id="RHEA:10748"/>
        <dbReference type="ChEBI" id="CHEBI:15377"/>
        <dbReference type="ChEBI" id="CHEBI:15378"/>
        <dbReference type="ChEBI" id="CHEBI:16526"/>
        <dbReference type="ChEBI" id="CHEBI:17544"/>
        <dbReference type="EC" id="4.2.1.1"/>
    </reaction>
</comment>
<keyword evidence="13" id="KW-1185">Reference proteome</keyword>
<dbReference type="PANTHER" id="PTHR18952:SF265">
    <property type="entry name" value="CARBONIC ANHYDRASE"/>
    <property type="match status" value="1"/>
</dbReference>
<evidence type="ECO:0000256" key="6">
    <source>
        <dbReference type="ARBA" id="ARBA00023180"/>
    </source>
</evidence>
<evidence type="ECO:0000256" key="1">
    <source>
        <dbReference type="ARBA" id="ARBA00002904"/>
    </source>
</evidence>
<dbReference type="InterPro" id="IPR001148">
    <property type="entry name" value="CA_dom"/>
</dbReference>
<evidence type="ECO:0000256" key="7">
    <source>
        <dbReference type="ARBA" id="ARBA00023239"/>
    </source>
</evidence>